<protein>
    <submittedName>
        <fullName evidence="2">Uncharacterized protein</fullName>
    </submittedName>
</protein>
<comment type="caution">
    <text evidence="2">The sequence shown here is derived from an EMBL/GenBank/DDBJ whole genome shotgun (WGS) entry which is preliminary data.</text>
</comment>
<evidence type="ECO:0000256" key="1">
    <source>
        <dbReference type="SAM" id="Coils"/>
    </source>
</evidence>
<accession>A0A8T3BR44</accession>
<dbReference type="SMR" id="A0A8T3BR44"/>
<keyword evidence="1" id="KW-0175">Coiled coil</keyword>
<dbReference type="Proteomes" id="UP000829196">
    <property type="component" value="Unassembled WGS sequence"/>
</dbReference>
<feature type="coiled-coil region" evidence="1">
    <location>
        <begin position="7"/>
        <end position="34"/>
    </location>
</feature>
<proteinExistence type="predicted"/>
<name>A0A8T3BR44_DENNO</name>
<keyword evidence="3" id="KW-1185">Reference proteome</keyword>
<reference evidence="2" key="1">
    <citation type="journal article" date="2022" name="Front. Genet.">
        <title>Chromosome-Scale Assembly of the Dendrobium nobile Genome Provides Insights Into the Molecular Mechanism of the Biosynthesis of the Medicinal Active Ingredient of Dendrobium.</title>
        <authorList>
            <person name="Xu Q."/>
            <person name="Niu S.-C."/>
            <person name="Li K.-L."/>
            <person name="Zheng P.-J."/>
            <person name="Zhang X.-J."/>
            <person name="Jia Y."/>
            <person name="Liu Y."/>
            <person name="Niu Y.-X."/>
            <person name="Yu L.-H."/>
            <person name="Chen D.-F."/>
            <person name="Zhang G.-Q."/>
        </authorList>
    </citation>
    <scope>NUCLEOTIDE SEQUENCE</scope>
    <source>
        <tissue evidence="2">Leaf</tissue>
    </source>
</reference>
<organism evidence="2 3">
    <name type="scientific">Dendrobium nobile</name>
    <name type="common">Orchid</name>
    <dbReference type="NCBI Taxonomy" id="94219"/>
    <lineage>
        <taxon>Eukaryota</taxon>
        <taxon>Viridiplantae</taxon>
        <taxon>Streptophyta</taxon>
        <taxon>Embryophyta</taxon>
        <taxon>Tracheophyta</taxon>
        <taxon>Spermatophyta</taxon>
        <taxon>Magnoliopsida</taxon>
        <taxon>Liliopsida</taxon>
        <taxon>Asparagales</taxon>
        <taxon>Orchidaceae</taxon>
        <taxon>Epidendroideae</taxon>
        <taxon>Malaxideae</taxon>
        <taxon>Dendrobiinae</taxon>
        <taxon>Dendrobium</taxon>
    </lineage>
</organism>
<dbReference type="EMBL" id="JAGYWB010000006">
    <property type="protein sequence ID" value="KAI0519682.1"/>
    <property type="molecule type" value="Genomic_DNA"/>
</dbReference>
<dbReference type="AlphaFoldDB" id="A0A8T3BR44"/>
<evidence type="ECO:0000313" key="3">
    <source>
        <dbReference type="Proteomes" id="UP000829196"/>
    </source>
</evidence>
<sequence length="115" mass="13757">MKLLDEFNDLNKNHKNLKSSYVELEKEFKDFKDDLKSREHYLNFDKHILKDVNTFLKLKVEALKKNRIPPTLECFTNPILHPKFLKLSGNRQNNYKRLRNPFLELNVLIVACLDI</sequence>
<gene>
    <name evidence="2" type="ORF">KFK09_007137</name>
</gene>
<evidence type="ECO:0000313" key="2">
    <source>
        <dbReference type="EMBL" id="KAI0519682.1"/>
    </source>
</evidence>